<proteinExistence type="predicted"/>
<sequence length="79" mass="8932">MHKRNFEAQLGRPPNQMEVFVNCYKNKEDPNLKREANRGGGVLGNISEAARVACLLARIGGGRLIKWYYRSCSRRPIVG</sequence>
<name>A0AAW2VR87_SESRA</name>
<evidence type="ECO:0000313" key="1">
    <source>
        <dbReference type="EMBL" id="KAL0430607.1"/>
    </source>
</evidence>
<dbReference type="AlphaFoldDB" id="A0AAW2VR87"/>
<reference evidence="1" key="2">
    <citation type="journal article" date="2024" name="Plant">
        <title>Genomic evolution and insights into agronomic trait innovations of Sesamum species.</title>
        <authorList>
            <person name="Miao H."/>
            <person name="Wang L."/>
            <person name="Qu L."/>
            <person name="Liu H."/>
            <person name="Sun Y."/>
            <person name="Le M."/>
            <person name="Wang Q."/>
            <person name="Wei S."/>
            <person name="Zheng Y."/>
            <person name="Lin W."/>
            <person name="Duan Y."/>
            <person name="Cao H."/>
            <person name="Xiong S."/>
            <person name="Wang X."/>
            <person name="Wei L."/>
            <person name="Li C."/>
            <person name="Ma Q."/>
            <person name="Ju M."/>
            <person name="Zhao R."/>
            <person name="Li G."/>
            <person name="Mu C."/>
            <person name="Tian Q."/>
            <person name="Mei H."/>
            <person name="Zhang T."/>
            <person name="Gao T."/>
            <person name="Zhang H."/>
        </authorList>
    </citation>
    <scope>NUCLEOTIDE SEQUENCE</scope>
    <source>
        <strain evidence="1">G02</strain>
    </source>
</reference>
<organism evidence="1">
    <name type="scientific">Sesamum radiatum</name>
    <name type="common">Black benniseed</name>
    <dbReference type="NCBI Taxonomy" id="300843"/>
    <lineage>
        <taxon>Eukaryota</taxon>
        <taxon>Viridiplantae</taxon>
        <taxon>Streptophyta</taxon>
        <taxon>Embryophyta</taxon>
        <taxon>Tracheophyta</taxon>
        <taxon>Spermatophyta</taxon>
        <taxon>Magnoliopsida</taxon>
        <taxon>eudicotyledons</taxon>
        <taxon>Gunneridae</taxon>
        <taxon>Pentapetalae</taxon>
        <taxon>asterids</taxon>
        <taxon>lamiids</taxon>
        <taxon>Lamiales</taxon>
        <taxon>Pedaliaceae</taxon>
        <taxon>Sesamum</taxon>
    </lineage>
</organism>
<gene>
    <name evidence="1" type="ORF">Sradi_0686700</name>
</gene>
<comment type="caution">
    <text evidence="1">The sequence shown here is derived from an EMBL/GenBank/DDBJ whole genome shotgun (WGS) entry which is preliminary data.</text>
</comment>
<dbReference type="EMBL" id="JACGWJ010000003">
    <property type="protein sequence ID" value="KAL0430607.1"/>
    <property type="molecule type" value="Genomic_DNA"/>
</dbReference>
<reference evidence="1" key="1">
    <citation type="submission" date="2020-06" db="EMBL/GenBank/DDBJ databases">
        <authorList>
            <person name="Li T."/>
            <person name="Hu X."/>
            <person name="Zhang T."/>
            <person name="Song X."/>
            <person name="Zhang H."/>
            <person name="Dai N."/>
            <person name="Sheng W."/>
            <person name="Hou X."/>
            <person name="Wei L."/>
        </authorList>
    </citation>
    <scope>NUCLEOTIDE SEQUENCE</scope>
    <source>
        <strain evidence="1">G02</strain>
        <tissue evidence="1">Leaf</tissue>
    </source>
</reference>
<accession>A0AAW2VR87</accession>
<protein>
    <submittedName>
        <fullName evidence="1">Uncharacterized protein</fullName>
    </submittedName>
</protein>